<evidence type="ECO:0000256" key="1">
    <source>
        <dbReference type="SAM" id="Phobius"/>
    </source>
</evidence>
<name>A0AA42CKW7_9HYPH</name>
<comment type="caution">
    <text evidence="2">The sequence shown here is derived from an EMBL/GenBank/DDBJ whole genome shotgun (WGS) entry which is preliminary data.</text>
</comment>
<proteinExistence type="predicted"/>
<keyword evidence="1" id="KW-1133">Transmembrane helix</keyword>
<keyword evidence="1" id="KW-0472">Membrane</keyword>
<gene>
    <name evidence="2" type="ORF">M8523_23695</name>
</gene>
<keyword evidence="3" id="KW-1185">Reference proteome</keyword>
<dbReference type="Proteomes" id="UP001165667">
    <property type="component" value="Unassembled WGS sequence"/>
</dbReference>
<evidence type="ECO:0000313" key="2">
    <source>
        <dbReference type="EMBL" id="MCW6511014.1"/>
    </source>
</evidence>
<dbReference type="EMBL" id="JAMOIM010000020">
    <property type="protein sequence ID" value="MCW6511014.1"/>
    <property type="molecule type" value="Genomic_DNA"/>
</dbReference>
<protein>
    <submittedName>
        <fullName evidence="2">Uncharacterized protein</fullName>
    </submittedName>
</protein>
<organism evidence="2 3">
    <name type="scientific">Lichenifustis flavocetrariae</name>
    <dbReference type="NCBI Taxonomy" id="2949735"/>
    <lineage>
        <taxon>Bacteria</taxon>
        <taxon>Pseudomonadati</taxon>
        <taxon>Pseudomonadota</taxon>
        <taxon>Alphaproteobacteria</taxon>
        <taxon>Hyphomicrobiales</taxon>
        <taxon>Lichenihabitantaceae</taxon>
        <taxon>Lichenifustis</taxon>
    </lineage>
</organism>
<accession>A0AA42CKW7</accession>
<evidence type="ECO:0000313" key="3">
    <source>
        <dbReference type="Proteomes" id="UP001165667"/>
    </source>
</evidence>
<feature type="transmembrane region" description="Helical" evidence="1">
    <location>
        <begin position="6"/>
        <end position="23"/>
    </location>
</feature>
<sequence>MNMQFPLILAASGSGAALVFAILRKPLFRVVVDLCGTADRGRSWTLYTVIMLVLSPMLAVSFATSSEAVQWGDPLFVARCTLGPF</sequence>
<dbReference type="AlphaFoldDB" id="A0AA42CKW7"/>
<dbReference type="RefSeq" id="WP_282587391.1">
    <property type="nucleotide sequence ID" value="NZ_JAMOIM010000020.1"/>
</dbReference>
<reference evidence="2" key="1">
    <citation type="submission" date="2022-05" db="EMBL/GenBank/DDBJ databases">
        <authorList>
            <person name="Pankratov T."/>
        </authorList>
    </citation>
    <scope>NUCLEOTIDE SEQUENCE</scope>
    <source>
        <strain evidence="2">BP6-180914</strain>
    </source>
</reference>
<feature type="transmembrane region" description="Helical" evidence="1">
    <location>
        <begin position="44"/>
        <end position="64"/>
    </location>
</feature>
<keyword evidence="1" id="KW-0812">Transmembrane</keyword>